<evidence type="ECO:0000313" key="6">
    <source>
        <dbReference type="Proteomes" id="UP000239494"/>
    </source>
</evidence>
<protein>
    <submittedName>
        <fullName evidence="5">Putative dienelactone hydrolase</fullName>
    </submittedName>
</protein>
<comment type="caution">
    <text evidence="5">The sequence shown here is derived from an EMBL/GenBank/DDBJ whole genome shotgun (WGS) entry which is preliminary data.</text>
</comment>
<keyword evidence="2" id="KW-0442">Lipid degradation</keyword>
<dbReference type="GO" id="GO:0016042">
    <property type="term" value="P:lipid catabolic process"/>
    <property type="evidence" value="ECO:0007669"/>
    <property type="project" value="UniProtKB-KW"/>
</dbReference>
<dbReference type="PANTHER" id="PTHR10272">
    <property type="entry name" value="PLATELET-ACTIVATING FACTOR ACETYLHYDROLASE"/>
    <property type="match status" value="1"/>
</dbReference>
<keyword evidence="3" id="KW-0443">Lipid metabolism</keyword>
<evidence type="ECO:0000313" key="5">
    <source>
        <dbReference type="EMBL" id="PRY37977.1"/>
    </source>
</evidence>
<dbReference type="SUPFAM" id="SSF53474">
    <property type="entry name" value="alpha/beta-Hydrolases"/>
    <property type="match status" value="1"/>
</dbReference>
<evidence type="ECO:0000259" key="4">
    <source>
        <dbReference type="Pfam" id="PF00561"/>
    </source>
</evidence>
<organism evidence="5 6">
    <name type="scientific">Umezawaea tangerina</name>
    <dbReference type="NCBI Taxonomy" id="84725"/>
    <lineage>
        <taxon>Bacteria</taxon>
        <taxon>Bacillati</taxon>
        <taxon>Actinomycetota</taxon>
        <taxon>Actinomycetes</taxon>
        <taxon>Pseudonocardiales</taxon>
        <taxon>Pseudonocardiaceae</taxon>
        <taxon>Umezawaea</taxon>
    </lineage>
</organism>
<keyword evidence="6" id="KW-1185">Reference proteome</keyword>
<evidence type="ECO:0000256" key="2">
    <source>
        <dbReference type="ARBA" id="ARBA00022963"/>
    </source>
</evidence>
<proteinExistence type="predicted"/>
<name>A0A2T0SX33_9PSEU</name>
<dbReference type="EMBL" id="PVTF01000009">
    <property type="protein sequence ID" value="PRY37977.1"/>
    <property type="molecule type" value="Genomic_DNA"/>
</dbReference>
<keyword evidence="1 5" id="KW-0378">Hydrolase</keyword>
<dbReference type="GO" id="GO:0003847">
    <property type="term" value="F:1-alkyl-2-acetylglycerophosphocholine esterase activity"/>
    <property type="evidence" value="ECO:0007669"/>
    <property type="project" value="TreeGrafter"/>
</dbReference>
<dbReference type="PANTHER" id="PTHR10272:SF0">
    <property type="entry name" value="PLATELET-ACTIVATING FACTOR ACETYLHYDROLASE"/>
    <property type="match status" value="1"/>
</dbReference>
<accession>A0A2T0SX33</accession>
<dbReference type="Pfam" id="PF00561">
    <property type="entry name" value="Abhydrolase_1"/>
    <property type="match status" value="1"/>
</dbReference>
<feature type="domain" description="AB hydrolase-1" evidence="4">
    <location>
        <begin position="64"/>
        <end position="178"/>
    </location>
</feature>
<dbReference type="Gene3D" id="3.40.50.1820">
    <property type="entry name" value="alpha/beta hydrolase"/>
    <property type="match status" value="1"/>
</dbReference>
<dbReference type="InterPro" id="IPR000073">
    <property type="entry name" value="AB_hydrolase_1"/>
</dbReference>
<dbReference type="PIRSF" id="PIRSF031982">
    <property type="entry name" value="UCP031982_abhydr"/>
    <property type="match status" value="1"/>
</dbReference>
<sequence length="289" mass="30639">MSVSGVSVPRMTRSAGCRTVELMAEAPFPVLVMYPSTAPERPEPFGPYTAEVALDGPVEPGAHPLVVVSHGTGGSHLLYRTLAAHLARAGFVVALPEHPLNNRNDNELGGTSAILANRPRHVRQVVDWASGAFDIGPVAVVGHSLGGCTGLALAGGTPTAFPHETPDRQPHPVDVTPDERVRALVLLAPATAWFQRAGSLAAVDVPVLMLTAEHDEHTPPWHAEIVTTGVADVEHRVVPGAGHYSFLAPFPERMANPAFPPSQDPPGFDRQAFHEELNAEVLAFLGKVL</sequence>
<dbReference type="AlphaFoldDB" id="A0A2T0SX33"/>
<dbReference type="Proteomes" id="UP000239494">
    <property type="component" value="Unassembled WGS sequence"/>
</dbReference>
<dbReference type="InterPro" id="IPR029058">
    <property type="entry name" value="AB_hydrolase_fold"/>
</dbReference>
<dbReference type="InterPro" id="IPR016986">
    <property type="entry name" value="UCP031982_abhydr"/>
</dbReference>
<gene>
    <name evidence="5" type="ORF">CLV43_109197</name>
</gene>
<reference evidence="5 6" key="1">
    <citation type="submission" date="2018-03" db="EMBL/GenBank/DDBJ databases">
        <title>Genomic Encyclopedia of Archaeal and Bacterial Type Strains, Phase II (KMG-II): from individual species to whole genera.</title>
        <authorList>
            <person name="Goeker M."/>
        </authorList>
    </citation>
    <scope>NUCLEOTIDE SEQUENCE [LARGE SCALE GENOMIC DNA]</scope>
    <source>
        <strain evidence="5 6">DSM 44720</strain>
    </source>
</reference>
<evidence type="ECO:0000256" key="3">
    <source>
        <dbReference type="ARBA" id="ARBA00023098"/>
    </source>
</evidence>
<evidence type="ECO:0000256" key="1">
    <source>
        <dbReference type="ARBA" id="ARBA00022801"/>
    </source>
</evidence>